<dbReference type="Proteomes" id="UP000234881">
    <property type="component" value="Unassembled WGS sequence"/>
</dbReference>
<comment type="caution">
    <text evidence="1">The sequence shown here is derived from an EMBL/GenBank/DDBJ whole genome shotgun (WGS) entry which is preliminary data.</text>
</comment>
<gene>
    <name evidence="2" type="ORF">C0081_01350</name>
    <name evidence="1" type="ORF">C0081_19390</name>
</gene>
<sequence length="204" mass="21435">MTGPISATQSISSLKPLDLSRVSFQSTSLKSGAVTETFSSHFPAQAGNAGSARDGHVSLLKFDFSLEQVPLVGDFLSLVSDLFSSTHGSSSLATDQTSEVAYHRSNRTIANRDVSASANQFSQSDSQKMASTNDLSALLPSLEGLSPAPINLLPDDDVAPDALTATPDAARSISGLAKHPSNLLPAETLQLLQDRYMAKISKEG</sequence>
<evidence type="ECO:0000313" key="1">
    <source>
        <dbReference type="EMBL" id="PLW75505.1"/>
    </source>
</evidence>
<dbReference type="RefSeq" id="WP_101531996.1">
    <property type="nucleotide sequence ID" value="NZ_PKUQ01000001.1"/>
</dbReference>
<organism evidence="1 3">
    <name type="scientific">Cohaesibacter celericrescens</name>
    <dbReference type="NCBI Taxonomy" id="2067669"/>
    <lineage>
        <taxon>Bacteria</taxon>
        <taxon>Pseudomonadati</taxon>
        <taxon>Pseudomonadota</taxon>
        <taxon>Alphaproteobacteria</taxon>
        <taxon>Hyphomicrobiales</taxon>
        <taxon>Cohaesibacteraceae</taxon>
    </lineage>
</organism>
<reference evidence="1 3" key="1">
    <citation type="submission" date="2018-01" db="EMBL/GenBank/DDBJ databases">
        <title>The draft genome sequence of Cohaesibacter sp. H1304.</title>
        <authorList>
            <person name="Wang N.-N."/>
            <person name="Du Z.-J."/>
        </authorList>
    </citation>
    <scope>NUCLEOTIDE SEQUENCE [LARGE SCALE GENOMIC DNA]</scope>
    <source>
        <strain evidence="1 3">H1304</strain>
    </source>
</reference>
<dbReference type="EMBL" id="PKUQ01000001">
    <property type="protein sequence ID" value="PLW78912.1"/>
    <property type="molecule type" value="Genomic_DNA"/>
</dbReference>
<dbReference type="AlphaFoldDB" id="A0A2N5XLZ8"/>
<dbReference type="OrthoDB" id="9929696at2"/>
<keyword evidence="3" id="KW-1185">Reference proteome</keyword>
<accession>A0A2N5XLZ8</accession>
<evidence type="ECO:0000313" key="2">
    <source>
        <dbReference type="EMBL" id="PLW78912.1"/>
    </source>
</evidence>
<protein>
    <submittedName>
        <fullName evidence="1">Uncharacterized protein</fullName>
    </submittedName>
</protein>
<evidence type="ECO:0000313" key="3">
    <source>
        <dbReference type="Proteomes" id="UP000234881"/>
    </source>
</evidence>
<dbReference type="EMBL" id="PKUQ01000050">
    <property type="protein sequence ID" value="PLW75505.1"/>
    <property type="molecule type" value="Genomic_DNA"/>
</dbReference>
<proteinExistence type="predicted"/>
<name>A0A2N5XLZ8_9HYPH</name>